<proteinExistence type="predicted"/>
<keyword evidence="2" id="KW-1185">Reference proteome</keyword>
<dbReference type="EMBL" id="QJKJ01014168">
    <property type="protein sequence ID" value="RDX64891.1"/>
    <property type="molecule type" value="Genomic_DNA"/>
</dbReference>
<comment type="caution">
    <text evidence="1">The sequence shown here is derived from an EMBL/GenBank/DDBJ whole genome shotgun (WGS) entry which is preliminary data.</text>
</comment>
<dbReference type="Proteomes" id="UP000257109">
    <property type="component" value="Unassembled WGS sequence"/>
</dbReference>
<evidence type="ECO:0000313" key="1">
    <source>
        <dbReference type="EMBL" id="RDX64891.1"/>
    </source>
</evidence>
<accession>A0A371EFT5</accession>
<feature type="non-terminal residue" evidence="1">
    <location>
        <position position="1"/>
    </location>
</feature>
<reference evidence="1" key="1">
    <citation type="submission" date="2018-05" db="EMBL/GenBank/DDBJ databases">
        <title>Draft genome of Mucuna pruriens seed.</title>
        <authorList>
            <person name="Nnadi N.E."/>
            <person name="Vos R."/>
            <person name="Hasami M.H."/>
            <person name="Devisetty U.K."/>
            <person name="Aguiy J.C."/>
        </authorList>
    </citation>
    <scope>NUCLEOTIDE SEQUENCE [LARGE SCALE GENOMIC DNA]</scope>
    <source>
        <strain evidence="1">JCA_2017</strain>
    </source>
</reference>
<protein>
    <submittedName>
        <fullName evidence="1">Uncharacterized protein</fullName>
    </submittedName>
</protein>
<evidence type="ECO:0000313" key="2">
    <source>
        <dbReference type="Proteomes" id="UP000257109"/>
    </source>
</evidence>
<name>A0A371EFT5_MUCPR</name>
<dbReference type="AlphaFoldDB" id="A0A371EFT5"/>
<organism evidence="1 2">
    <name type="scientific">Mucuna pruriens</name>
    <name type="common">Velvet bean</name>
    <name type="synonym">Dolichos pruriens</name>
    <dbReference type="NCBI Taxonomy" id="157652"/>
    <lineage>
        <taxon>Eukaryota</taxon>
        <taxon>Viridiplantae</taxon>
        <taxon>Streptophyta</taxon>
        <taxon>Embryophyta</taxon>
        <taxon>Tracheophyta</taxon>
        <taxon>Spermatophyta</taxon>
        <taxon>Magnoliopsida</taxon>
        <taxon>eudicotyledons</taxon>
        <taxon>Gunneridae</taxon>
        <taxon>Pentapetalae</taxon>
        <taxon>rosids</taxon>
        <taxon>fabids</taxon>
        <taxon>Fabales</taxon>
        <taxon>Fabaceae</taxon>
        <taxon>Papilionoideae</taxon>
        <taxon>50 kb inversion clade</taxon>
        <taxon>NPAAA clade</taxon>
        <taxon>indigoferoid/millettioid clade</taxon>
        <taxon>Phaseoleae</taxon>
        <taxon>Mucuna</taxon>
    </lineage>
</organism>
<dbReference type="OrthoDB" id="2919534at2759"/>
<gene>
    <name evidence="1" type="ORF">CR513_56495</name>
</gene>
<sequence length="128" mass="14491">MPQHESTLRRKGVINTIAKGFIPKVKICPYHEQLVGFSREHINTREYIDLLRTLGNPSALCMISARYLVVEANISYNVFIGHSTLNTLDAIVSISHLVMRFPSSNGQVVTVKADQKMARQCYVDSLKW</sequence>